<reference evidence="2" key="2">
    <citation type="journal article" date="2021" name="Genome Biol. Evol.">
        <title>Developing a high-quality reference genome for a parasitic bivalve with doubly uniparental inheritance (Bivalvia: Unionida).</title>
        <authorList>
            <person name="Smith C.H."/>
        </authorList>
    </citation>
    <scope>NUCLEOTIDE SEQUENCE</scope>
    <source>
        <strain evidence="2">CHS0354</strain>
        <tissue evidence="2">Mantle</tissue>
    </source>
</reference>
<evidence type="ECO:0000313" key="3">
    <source>
        <dbReference type="Proteomes" id="UP001195483"/>
    </source>
</evidence>
<reference evidence="2" key="3">
    <citation type="submission" date="2023-05" db="EMBL/GenBank/DDBJ databases">
        <authorList>
            <person name="Smith C.H."/>
        </authorList>
    </citation>
    <scope>NUCLEOTIDE SEQUENCE</scope>
    <source>
        <strain evidence="2">CHS0354</strain>
        <tissue evidence="2">Mantle</tissue>
    </source>
</reference>
<protein>
    <submittedName>
        <fullName evidence="2">Uncharacterized protein</fullName>
    </submittedName>
</protein>
<proteinExistence type="predicted"/>
<reference evidence="2" key="1">
    <citation type="journal article" date="2021" name="Genome Biol. Evol.">
        <title>A High-Quality Reference Genome for a Parasitic Bivalve with Doubly Uniparental Inheritance (Bivalvia: Unionida).</title>
        <authorList>
            <person name="Smith C.H."/>
        </authorList>
    </citation>
    <scope>NUCLEOTIDE SEQUENCE</scope>
    <source>
        <strain evidence="2">CHS0354</strain>
    </source>
</reference>
<accession>A0AAE0SSJ4</accession>
<evidence type="ECO:0000313" key="2">
    <source>
        <dbReference type="EMBL" id="KAK3596905.1"/>
    </source>
</evidence>
<dbReference type="Proteomes" id="UP001195483">
    <property type="component" value="Unassembled WGS sequence"/>
</dbReference>
<gene>
    <name evidence="2" type="ORF">CHS0354_031683</name>
</gene>
<evidence type="ECO:0000256" key="1">
    <source>
        <dbReference type="SAM" id="MobiDB-lite"/>
    </source>
</evidence>
<keyword evidence="3" id="KW-1185">Reference proteome</keyword>
<comment type="caution">
    <text evidence="2">The sequence shown here is derived from an EMBL/GenBank/DDBJ whole genome shotgun (WGS) entry which is preliminary data.</text>
</comment>
<sequence>MQDSLNISSPEDRQSSILQEIHRQKLPTKTRMESTDLNTGWMKIASEPGDEPCKEQAIEQGHCRFNKHWEARTVVTSKVNLEVYEHI</sequence>
<organism evidence="2 3">
    <name type="scientific">Potamilus streckersoni</name>
    <dbReference type="NCBI Taxonomy" id="2493646"/>
    <lineage>
        <taxon>Eukaryota</taxon>
        <taxon>Metazoa</taxon>
        <taxon>Spiralia</taxon>
        <taxon>Lophotrochozoa</taxon>
        <taxon>Mollusca</taxon>
        <taxon>Bivalvia</taxon>
        <taxon>Autobranchia</taxon>
        <taxon>Heteroconchia</taxon>
        <taxon>Palaeoheterodonta</taxon>
        <taxon>Unionida</taxon>
        <taxon>Unionoidea</taxon>
        <taxon>Unionidae</taxon>
        <taxon>Ambleminae</taxon>
        <taxon>Lampsilini</taxon>
        <taxon>Potamilus</taxon>
    </lineage>
</organism>
<dbReference type="EMBL" id="JAEAOA010001892">
    <property type="protein sequence ID" value="KAK3596905.1"/>
    <property type="molecule type" value="Genomic_DNA"/>
</dbReference>
<feature type="region of interest" description="Disordered" evidence="1">
    <location>
        <begin position="1"/>
        <end position="20"/>
    </location>
</feature>
<name>A0AAE0SSJ4_9BIVA</name>
<dbReference type="AlphaFoldDB" id="A0AAE0SSJ4"/>